<dbReference type="PANTHER" id="PTHR31739:SF4">
    <property type="entry name" value="ENT-COPALYL DIPHOSPHATE SYNTHASE, CHLOROPLASTIC"/>
    <property type="match status" value="1"/>
</dbReference>
<keyword evidence="2" id="KW-0479">Metal-binding</keyword>
<dbReference type="InterPro" id="IPR050148">
    <property type="entry name" value="Terpene_synthase-like"/>
</dbReference>
<organism evidence="4 5">
    <name type="scientific">Taxus chinensis</name>
    <name type="common">Chinese yew</name>
    <name type="synonym">Taxus wallichiana var. chinensis</name>
    <dbReference type="NCBI Taxonomy" id="29808"/>
    <lineage>
        <taxon>Eukaryota</taxon>
        <taxon>Viridiplantae</taxon>
        <taxon>Streptophyta</taxon>
        <taxon>Embryophyta</taxon>
        <taxon>Tracheophyta</taxon>
        <taxon>Spermatophyta</taxon>
        <taxon>Pinopsida</taxon>
        <taxon>Pinidae</taxon>
        <taxon>Conifers II</taxon>
        <taxon>Cupressales</taxon>
        <taxon>Taxaceae</taxon>
        <taxon>Taxus</taxon>
    </lineage>
</organism>
<dbReference type="Gene3D" id="1.50.10.130">
    <property type="entry name" value="Terpene synthase, N-terminal domain"/>
    <property type="match status" value="1"/>
</dbReference>
<evidence type="ECO:0000256" key="1">
    <source>
        <dbReference type="ARBA" id="ARBA00001946"/>
    </source>
</evidence>
<reference evidence="4 5" key="1">
    <citation type="journal article" date="2021" name="Nat. Plants">
        <title>The Taxus genome provides insights into paclitaxel biosynthesis.</title>
        <authorList>
            <person name="Xiong X."/>
            <person name="Gou J."/>
            <person name="Liao Q."/>
            <person name="Li Y."/>
            <person name="Zhou Q."/>
            <person name="Bi G."/>
            <person name="Li C."/>
            <person name="Du R."/>
            <person name="Wang X."/>
            <person name="Sun T."/>
            <person name="Guo L."/>
            <person name="Liang H."/>
            <person name="Lu P."/>
            <person name="Wu Y."/>
            <person name="Zhang Z."/>
            <person name="Ro D.K."/>
            <person name="Shang Y."/>
            <person name="Huang S."/>
            <person name="Yan J."/>
        </authorList>
    </citation>
    <scope>NUCLEOTIDE SEQUENCE [LARGE SCALE GENOMIC DNA]</scope>
    <source>
        <strain evidence="4">Ta-2019</strain>
    </source>
</reference>
<keyword evidence="3" id="KW-0460">Magnesium</keyword>
<evidence type="ECO:0000256" key="3">
    <source>
        <dbReference type="ARBA" id="ARBA00022842"/>
    </source>
</evidence>
<keyword evidence="5" id="KW-1185">Reference proteome</keyword>
<dbReference type="OMA" id="MGEAKLC"/>
<name>A0AA38CLF3_TAXCH</name>
<gene>
    <name evidence="4" type="ORF">KI387_013460</name>
</gene>
<feature type="non-terminal residue" evidence="4">
    <location>
        <position position="1"/>
    </location>
</feature>
<dbReference type="GO" id="GO:0010333">
    <property type="term" value="F:terpene synthase activity"/>
    <property type="evidence" value="ECO:0007669"/>
    <property type="project" value="InterPro"/>
</dbReference>
<dbReference type="SUPFAM" id="SSF48239">
    <property type="entry name" value="Terpenoid cyclases/Protein prenyltransferases"/>
    <property type="match status" value="1"/>
</dbReference>
<accession>A0AA38CLF3</accession>
<evidence type="ECO:0000256" key="2">
    <source>
        <dbReference type="ARBA" id="ARBA00022723"/>
    </source>
</evidence>
<dbReference type="EMBL" id="JAHRHJ020000009">
    <property type="protein sequence ID" value="KAH9301877.1"/>
    <property type="molecule type" value="Genomic_DNA"/>
</dbReference>
<dbReference type="GO" id="GO:0009686">
    <property type="term" value="P:gibberellin biosynthetic process"/>
    <property type="evidence" value="ECO:0007669"/>
    <property type="project" value="TreeGrafter"/>
</dbReference>
<dbReference type="PANTHER" id="PTHR31739">
    <property type="entry name" value="ENT-COPALYL DIPHOSPHATE SYNTHASE, CHLOROPLASTIC"/>
    <property type="match status" value="1"/>
</dbReference>
<protein>
    <submittedName>
        <fullName evidence="4">Uncharacterized protein</fullName>
    </submittedName>
</protein>
<dbReference type="InterPro" id="IPR008930">
    <property type="entry name" value="Terpenoid_cyclase/PrenylTrfase"/>
</dbReference>
<dbReference type="GO" id="GO:0000287">
    <property type="term" value="F:magnesium ion binding"/>
    <property type="evidence" value="ECO:0007669"/>
    <property type="project" value="TreeGrafter"/>
</dbReference>
<dbReference type="AlphaFoldDB" id="A0AA38CLF3"/>
<comment type="cofactor">
    <cofactor evidence="1">
        <name>Mg(2+)</name>
        <dbReference type="ChEBI" id="CHEBI:18420"/>
    </cofactor>
</comment>
<dbReference type="Proteomes" id="UP000824469">
    <property type="component" value="Unassembled WGS sequence"/>
</dbReference>
<evidence type="ECO:0000313" key="5">
    <source>
        <dbReference type="Proteomes" id="UP000824469"/>
    </source>
</evidence>
<dbReference type="InterPro" id="IPR036965">
    <property type="entry name" value="Terpene_synth_N_sf"/>
</dbReference>
<feature type="non-terminal residue" evidence="4">
    <location>
        <position position="117"/>
    </location>
</feature>
<dbReference type="GO" id="GO:0009507">
    <property type="term" value="C:chloroplast"/>
    <property type="evidence" value="ECO:0007669"/>
    <property type="project" value="TreeGrafter"/>
</dbReference>
<comment type="caution">
    <text evidence="4">The sequence shown here is derived from an EMBL/GenBank/DDBJ whole genome shotgun (WGS) entry which is preliminary data.</text>
</comment>
<evidence type="ECO:0000313" key="4">
    <source>
        <dbReference type="EMBL" id="KAH9301877.1"/>
    </source>
</evidence>
<sequence length="117" mass="13843">CSENFQRRAWRVLLLYGSDTEGCYRHAKRSRCSQVAYPGEKIMEEAKLCTHRYLTNALENVGAFDKWALKKDLQGEVEYVLRYPWHRSLPRLEARNYVEQYGANDVWLGKSMYLMKS</sequence>
<proteinExistence type="predicted"/>